<dbReference type="EMBL" id="CM016556">
    <property type="protein sequence ID" value="TKW15767.1"/>
    <property type="molecule type" value="Genomic_DNA"/>
</dbReference>
<name>A0A4U6UWX8_SETVI</name>
<dbReference type="AlphaFoldDB" id="A0A4U6UWX8"/>
<keyword evidence="2" id="KW-1185">Reference proteome</keyword>
<gene>
    <name evidence="1" type="ORF">SEVIR_5G259700v2</name>
</gene>
<organism evidence="1 2">
    <name type="scientific">Setaria viridis</name>
    <name type="common">Green bristlegrass</name>
    <name type="synonym">Setaria italica subsp. viridis</name>
    <dbReference type="NCBI Taxonomy" id="4556"/>
    <lineage>
        <taxon>Eukaryota</taxon>
        <taxon>Viridiplantae</taxon>
        <taxon>Streptophyta</taxon>
        <taxon>Embryophyta</taxon>
        <taxon>Tracheophyta</taxon>
        <taxon>Spermatophyta</taxon>
        <taxon>Magnoliopsida</taxon>
        <taxon>Liliopsida</taxon>
        <taxon>Poales</taxon>
        <taxon>Poaceae</taxon>
        <taxon>PACMAD clade</taxon>
        <taxon>Panicoideae</taxon>
        <taxon>Panicodae</taxon>
        <taxon>Paniceae</taxon>
        <taxon>Cenchrinae</taxon>
        <taxon>Setaria</taxon>
    </lineage>
</organism>
<evidence type="ECO:0000313" key="2">
    <source>
        <dbReference type="Proteomes" id="UP000298652"/>
    </source>
</evidence>
<reference evidence="1" key="1">
    <citation type="submission" date="2019-03" db="EMBL/GenBank/DDBJ databases">
        <title>WGS assembly of Setaria viridis.</title>
        <authorList>
            <person name="Huang P."/>
            <person name="Jenkins J."/>
            <person name="Grimwood J."/>
            <person name="Barry K."/>
            <person name="Healey A."/>
            <person name="Mamidi S."/>
            <person name="Sreedasyam A."/>
            <person name="Shu S."/>
            <person name="Feldman M."/>
            <person name="Wu J."/>
            <person name="Yu Y."/>
            <person name="Chen C."/>
            <person name="Johnson J."/>
            <person name="Rokhsar D."/>
            <person name="Baxter I."/>
            <person name="Schmutz J."/>
            <person name="Brutnell T."/>
            <person name="Kellogg E."/>
        </authorList>
    </citation>
    <scope>NUCLEOTIDE SEQUENCE [LARGE SCALE GENOMIC DNA]</scope>
</reference>
<evidence type="ECO:0000313" key="1">
    <source>
        <dbReference type="EMBL" id="TKW15767.1"/>
    </source>
</evidence>
<dbReference type="Gramene" id="TKW15767">
    <property type="protein sequence ID" value="TKW15767"/>
    <property type="gene ID" value="SEVIR_5G259700v2"/>
</dbReference>
<accession>A0A4U6UWX8</accession>
<protein>
    <submittedName>
        <fullName evidence="1">Uncharacterized protein</fullName>
    </submittedName>
</protein>
<dbReference type="Proteomes" id="UP000298652">
    <property type="component" value="Chromosome 5"/>
</dbReference>
<sequence length="64" mass="7546">MPKKRKIAALQHAKIVDKTRNEYNPTKYLVQHLDLSDLTYLTLEKHQSGHPKLIQQHREISITK</sequence>
<proteinExistence type="predicted"/>